<dbReference type="Pfam" id="PF00196">
    <property type="entry name" value="GerE"/>
    <property type="match status" value="1"/>
</dbReference>
<keyword evidence="7" id="KW-1185">Reference proteome</keyword>
<evidence type="ECO:0000256" key="3">
    <source>
        <dbReference type="ARBA" id="ARBA00023163"/>
    </source>
</evidence>
<dbReference type="SUPFAM" id="SSF46894">
    <property type="entry name" value="C-terminal effector domain of the bipartite response regulators"/>
    <property type="match status" value="1"/>
</dbReference>
<organism evidence="6 7">
    <name type="scientific">Aureibaculum algae</name>
    <dbReference type="NCBI Taxonomy" id="2584122"/>
    <lineage>
        <taxon>Bacteria</taxon>
        <taxon>Pseudomonadati</taxon>
        <taxon>Bacteroidota</taxon>
        <taxon>Flavobacteriia</taxon>
        <taxon>Flavobacteriales</taxon>
        <taxon>Flavobacteriaceae</taxon>
        <taxon>Aureibaculum</taxon>
    </lineage>
</organism>
<dbReference type="PANTHER" id="PTHR44688">
    <property type="entry name" value="DNA-BINDING TRANSCRIPTIONAL ACTIVATOR DEVR_DOSR"/>
    <property type="match status" value="1"/>
</dbReference>
<dbReference type="OrthoDB" id="9807565at2"/>
<name>A0A5B7U174_9FLAO</name>
<dbReference type="AlphaFoldDB" id="A0A5B7U174"/>
<dbReference type="InterPro" id="IPR036388">
    <property type="entry name" value="WH-like_DNA-bd_sf"/>
</dbReference>
<feature type="transmembrane region" description="Helical" evidence="4">
    <location>
        <begin position="149"/>
        <end position="166"/>
    </location>
</feature>
<feature type="domain" description="HTH luxR-type" evidence="5">
    <location>
        <begin position="171"/>
        <end position="236"/>
    </location>
</feature>
<evidence type="ECO:0000313" key="6">
    <source>
        <dbReference type="EMBL" id="QCX40767.1"/>
    </source>
</evidence>
<evidence type="ECO:0000256" key="1">
    <source>
        <dbReference type="ARBA" id="ARBA00023015"/>
    </source>
</evidence>
<dbReference type="InterPro" id="IPR000792">
    <property type="entry name" value="Tscrpt_reg_LuxR_C"/>
</dbReference>
<dbReference type="PROSITE" id="PS00622">
    <property type="entry name" value="HTH_LUXR_1"/>
    <property type="match status" value="1"/>
</dbReference>
<evidence type="ECO:0000256" key="4">
    <source>
        <dbReference type="SAM" id="Phobius"/>
    </source>
</evidence>
<reference evidence="6 7" key="1">
    <citation type="submission" date="2019-05" db="EMBL/GenBank/DDBJ databases">
        <title>Algicella ahnfeltiae gen. nov., sp. nov., a novel marine bacterium of the family Flavobacteriaceae isolated from a red alga.</title>
        <authorList>
            <person name="Nedashkovskaya O.I."/>
            <person name="Kukhlevskiy A.D."/>
            <person name="Kim S.-G."/>
            <person name="Zhukova N.V."/>
            <person name="Mikhailov V.V."/>
        </authorList>
    </citation>
    <scope>NUCLEOTIDE SEQUENCE [LARGE SCALE GENOMIC DNA]</scope>
    <source>
        <strain evidence="6 7">10Alg115</strain>
    </source>
</reference>
<gene>
    <name evidence="6" type="ORF">FF125_20835</name>
</gene>
<dbReference type="SMART" id="SM00421">
    <property type="entry name" value="HTH_LUXR"/>
    <property type="match status" value="1"/>
</dbReference>
<dbReference type="GO" id="GO:0003677">
    <property type="term" value="F:DNA binding"/>
    <property type="evidence" value="ECO:0007669"/>
    <property type="project" value="UniProtKB-KW"/>
</dbReference>
<accession>A0A5B7U174</accession>
<dbReference type="Proteomes" id="UP000306229">
    <property type="component" value="Chromosome"/>
</dbReference>
<evidence type="ECO:0000256" key="2">
    <source>
        <dbReference type="ARBA" id="ARBA00023125"/>
    </source>
</evidence>
<dbReference type="PROSITE" id="PS50043">
    <property type="entry name" value="HTH_LUXR_2"/>
    <property type="match status" value="1"/>
</dbReference>
<dbReference type="Gene3D" id="1.10.10.10">
    <property type="entry name" value="Winged helix-like DNA-binding domain superfamily/Winged helix DNA-binding domain"/>
    <property type="match status" value="1"/>
</dbReference>
<proteinExistence type="predicted"/>
<keyword evidence="2" id="KW-0238">DNA-binding</keyword>
<dbReference type="PRINTS" id="PR00038">
    <property type="entry name" value="HTHLUXR"/>
</dbReference>
<keyword evidence="4" id="KW-0472">Membrane</keyword>
<keyword evidence="4" id="KW-1133">Transmembrane helix</keyword>
<dbReference type="EMBL" id="CP040749">
    <property type="protein sequence ID" value="QCX40767.1"/>
    <property type="molecule type" value="Genomic_DNA"/>
</dbReference>
<keyword evidence="1" id="KW-0805">Transcription regulation</keyword>
<keyword evidence="4" id="KW-0812">Transmembrane</keyword>
<dbReference type="RefSeq" id="WP_138952007.1">
    <property type="nucleotide sequence ID" value="NZ_CP040749.1"/>
</dbReference>
<evidence type="ECO:0000313" key="7">
    <source>
        <dbReference type="Proteomes" id="UP000306229"/>
    </source>
</evidence>
<dbReference type="PANTHER" id="PTHR44688:SF16">
    <property type="entry name" value="DNA-BINDING TRANSCRIPTIONAL ACTIVATOR DEVR_DOSR"/>
    <property type="match status" value="1"/>
</dbReference>
<protein>
    <submittedName>
        <fullName evidence="6">Response regulator transcription factor</fullName>
    </submittedName>
</protein>
<dbReference type="InterPro" id="IPR016032">
    <property type="entry name" value="Sig_transdc_resp-reg_C-effctor"/>
</dbReference>
<dbReference type="CDD" id="cd06170">
    <property type="entry name" value="LuxR_C_like"/>
    <property type="match status" value="1"/>
</dbReference>
<dbReference type="KEGG" id="fbe:FF125_20835"/>
<evidence type="ECO:0000259" key="5">
    <source>
        <dbReference type="PROSITE" id="PS50043"/>
    </source>
</evidence>
<keyword evidence="3" id="KW-0804">Transcription</keyword>
<dbReference type="GO" id="GO:0006355">
    <property type="term" value="P:regulation of DNA-templated transcription"/>
    <property type="evidence" value="ECO:0007669"/>
    <property type="project" value="InterPro"/>
</dbReference>
<sequence>MRKAFGLLFLFCTIFVVSQSRIDTITFNKNSPLSNKNKVYNATQYELQKFNAFKIRTSKIVDKKKYLSEIHSFTKDSLQILAVKLISIKELSNKKLLIQDIHQNRAFYITILADLKESEISPNEYFFLENILSKITITEVETKYAYSKWLNIILGISLIGLLIFAYKTNRKETTVLPLSKQETTVKNLILKGKSNKEIAQELFISLSTVKSHISHIYHKLNVSNRDELSLRFKNGTSTST</sequence>